<evidence type="ECO:0000313" key="2">
    <source>
        <dbReference type="Proteomes" id="UP000050471"/>
    </source>
</evidence>
<dbReference type="Proteomes" id="UP000050471">
    <property type="component" value="Unassembled WGS sequence"/>
</dbReference>
<dbReference type="AlphaFoldDB" id="A0A0P7KEI4"/>
<accession>A0A0P7KEI4</accession>
<dbReference type="STRING" id="154981.AKJ29_04395"/>
<protein>
    <submittedName>
        <fullName evidence="1">Uncharacterized protein</fullName>
    </submittedName>
</protein>
<proteinExistence type="predicted"/>
<reference evidence="1 2" key="1">
    <citation type="submission" date="2015-09" db="EMBL/GenBank/DDBJ databases">
        <title>Draft genome sequence of Aliiroseovarius crassostreae CV919-312TSm, the causative agent of Roseovarius Oyster Disease (formerly Juvenile Oyster Disease).</title>
        <authorList>
            <person name="Kessner L."/>
            <person name="Spinard E."/>
            <person name="Nelson D."/>
        </authorList>
    </citation>
    <scope>NUCLEOTIDE SEQUENCE [LARGE SCALE GENOMIC DNA]</scope>
    <source>
        <strain evidence="1 2">CV919-312</strain>
    </source>
</reference>
<keyword evidence="2" id="KW-1185">Reference proteome</keyword>
<evidence type="ECO:0000313" key="1">
    <source>
        <dbReference type="EMBL" id="KPN61864.1"/>
    </source>
</evidence>
<comment type="caution">
    <text evidence="1">The sequence shown here is derived from an EMBL/GenBank/DDBJ whole genome shotgun (WGS) entry which is preliminary data.</text>
</comment>
<organism evidence="1 2">
    <name type="scientific">Aliiroseovarius crassostreae</name>
    <dbReference type="NCBI Taxonomy" id="154981"/>
    <lineage>
        <taxon>Bacteria</taxon>
        <taxon>Pseudomonadati</taxon>
        <taxon>Pseudomonadota</taxon>
        <taxon>Alphaproteobacteria</taxon>
        <taxon>Rhodobacterales</taxon>
        <taxon>Paracoccaceae</taxon>
        <taxon>Aliiroseovarius</taxon>
    </lineage>
</organism>
<gene>
    <name evidence="1" type="ORF">AKJ29_04395</name>
</gene>
<dbReference type="EMBL" id="LKBA01000023">
    <property type="protein sequence ID" value="KPN61864.1"/>
    <property type="molecule type" value="Genomic_DNA"/>
</dbReference>
<name>A0A0P7KEI4_9RHOB</name>
<sequence length="130" mass="14164">MTALGALASPAASQPFTTAAEVRPILDATQANWVALREYDGQDLLYFTHLLAWRCGLEQVQFSVNGGDVQVFELEPCYMEEAQPNAIKATDSLPFLNFPLNSVEQVDVTLTYDDGATASGSYARANILMN</sequence>
<dbReference type="OrthoDB" id="9816009at2"/>